<accession>A0ABS7TMS3</accession>
<reference evidence="1" key="1">
    <citation type="submission" date="2021-08" db="EMBL/GenBank/DDBJ databases">
        <authorList>
            <person name="Stevens D.C."/>
        </authorList>
    </citation>
    <scope>NUCLEOTIDE SEQUENCE</scope>
    <source>
        <strain evidence="1">DSM 53165</strain>
    </source>
</reference>
<dbReference type="EMBL" id="JAIRAU010000007">
    <property type="protein sequence ID" value="MBZ5709533.1"/>
    <property type="molecule type" value="Genomic_DNA"/>
</dbReference>
<dbReference type="Proteomes" id="UP001139031">
    <property type="component" value="Unassembled WGS sequence"/>
</dbReference>
<name>A0ABS7TMS3_9BACT</name>
<organism evidence="1 2">
    <name type="scientific">Nannocystis pusilla</name>
    <dbReference type="NCBI Taxonomy" id="889268"/>
    <lineage>
        <taxon>Bacteria</taxon>
        <taxon>Pseudomonadati</taxon>
        <taxon>Myxococcota</taxon>
        <taxon>Polyangia</taxon>
        <taxon>Nannocystales</taxon>
        <taxon>Nannocystaceae</taxon>
        <taxon>Nannocystis</taxon>
    </lineage>
</organism>
<proteinExistence type="predicted"/>
<evidence type="ECO:0000313" key="1">
    <source>
        <dbReference type="EMBL" id="MBZ5709533.1"/>
    </source>
</evidence>
<keyword evidence="2" id="KW-1185">Reference proteome</keyword>
<protein>
    <submittedName>
        <fullName evidence="1">Uncharacterized protein</fullName>
    </submittedName>
</protein>
<dbReference type="RefSeq" id="WP_224191311.1">
    <property type="nucleotide sequence ID" value="NZ_JAIRAU010000007.1"/>
</dbReference>
<comment type="caution">
    <text evidence="1">The sequence shown here is derived from an EMBL/GenBank/DDBJ whole genome shotgun (WGS) entry which is preliminary data.</text>
</comment>
<evidence type="ECO:0000313" key="2">
    <source>
        <dbReference type="Proteomes" id="UP001139031"/>
    </source>
</evidence>
<sequence length="217" mass="23625">MQGGNPLDQVSFDVTGHTFKGEQGNVRVWWSPHGDAIGLYHHALPPDIAASPTSRAQLVQYYAKMASEAGIGVLEVEPIVVDGLVAVRTLFKAPQQPNGRTYIASLTLPFREFSYVLKAQCAEQGMTGVRDSIVLDELLLSGGVRFDGEPRTAVGWTMDPQVPPGPLVYNKSEAPEYDARFPEHPLSRARAILRHLEATTRVSHAVRGAAPFVWPAG</sequence>
<gene>
    <name evidence="1" type="ORF">K7C98_09700</name>
</gene>